<dbReference type="RefSeq" id="WP_307346056.1">
    <property type="nucleotide sequence ID" value="NZ_JAUSUD010000031.1"/>
</dbReference>
<accession>A0ABT9ZLI0</accession>
<sequence length="66" mass="6932">MISDAIEDPIGIFESIGQGISDTVEEEGIAYIAGNAAPSLIPYVGVVGKAKWLKAVDNGDDQRQTP</sequence>
<keyword evidence="2" id="KW-1185">Reference proteome</keyword>
<reference evidence="1 2" key="1">
    <citation type="submission" date="2023-07" db="EMBL/GenBank/DDBJ databases">
        <title>Genomic Encyclopedia of Type Strains, Phase IV (KMG-IV): sequencing the most valuable type-strain genomes for metagenomic binning, comparative biology and taxonomic classification.</title>
        <authorList>
            <person name="Goeker M."/>
        </authorList>
    </citation>
    <scope>NUCLEOTIDE SEQUENCE [LARGE SCALE GENOMIC DNA]</scope>
    <source>
        <strain evidence="1 2">DSM 29005</strain>
    </source>
</reference>
<evidence type="ECO:0000313" key="2">
    <source>
        <dbReference type="Proteomes" id="UP001234495"/>
    </source>
</evidence>
<protein>
    <submittedName>
        <fullName evidence="1">Uncharacterized protein</fullName>
    </submittedName>
</protein>
<proteinExistence type="predicted"/>
<name>A0ABT9ZLI0_9BACI</name>
<evidence type="ECO:0000313" key="1">
    <source>
        <dbReference type="EMBL" id="MDQ0233146.1"/>
    </source>
</evidence>
<dbReference type="EMBL" id="JAUSUD010000031">
    <property type="protein sequence ID" value="MDQ0233146.1"/>
    <property type="molecule type" value="Genomic_DNA"/>
</dbReference>
<organism evidence="1 2">
    <name type="scientific">Metabacillus malikii</name>
    <dbReference type="NCBI Taxonomy" id="1504265"/>
    <lineage>
        <taxon>Bacteria</taxon>
        <taxon>Bacillati</taxon>
        <taxon>Bacillota</taxon>
        <taxon>Bacilli</taxon>
        <taxon>Bacillales</taxon>
        <taxon>Bacillaceae</taxon>
        <taxon>Metabacillus</taxon>
    </lineage>
</organism>
<gene>
    <name evidence="1" type="ORF">J2S19_004487</name>
</gene>
<dbReference type="Proteomes" id="UP001234495">
    <property type="component" value="Unassembled WGS sequence"/>
</dbReference>
<comment type="caution">
    <text evidence="1">The sequence shown here is derived from an EMBL/GenBank/DDBJ whole genome shotgun (WGS) entry which is preliminary data.</text>
</comment>